<dbReference type="InterPro" id="IPR036770">
    <property type="entry name" value="Ankyrin_rpt-contain_sf"/>
</dbReference>
<protein>
    <submittedName>
        <fullName evidence="2">Ankyrin</fullName>
    </submittedName>
</protein>
<dbReference type="InterPro" id="IPR002110">
    <property type="entry name" value="Ankyrin_rpt"/>
</dbReference>
<keyword evidence="1" id="KW-0040">ANK repeat</keyword>
<dbReference type="InterPro" id="IPR051616">
    <property type="entry name" value="Cul2-RING_E3_ligase_SR"/>
</dbReference>
<evidence type="ECO:0000256" key="1">
    <source>
        <dbReference type="PROSITE-ProRule" id="PRU00023"/>
    </source>
</evidence>
<proteinExistence type="predicted"/>
<dbReference type="SMART" id="SM00248">
    <property type="entry name" value="ANK"/>
    <property type="match status" value="15"/>
</dbReference>
<accession>A0A9P4HKX5</accession>
<gene>
    <name evidence="2" type="ORF">EK21DRAFT_84999</name>
</gene>
<dbReference type="Pfam" id="PF12796">
    <property type="entry name" value="Ank_2"/>
    <property type="match status" value="3"/>
</dbReference>
<sequence>MPVVITMMPKVLEYAVATSRLESIGVLLVCFGTSIPVDQKALDMALSSAAGRGHIALAERLITLGAHINPGLVRGDPDDGEIPLCLAVRGAHMDMARLLLGMGADPNLFSVHCARPLQIAAQIDSLELSEMLLNAGADPDCPATLDTYDVSANRSALKWVLLHSARDLFFLLVRHGANIKEPMVANDTHSVLSLALLSESADVVEFLLQNDVWPAEDPRDRSFQACVHFCDLELVQRFVHHNVELNDTVALCSAISREKFDIVEYLLDRVVSTYGQLPPGYGASGLTIAAALAEPRLVGLFLHHGTQPFETVLLDVHHIAKHDSDWSDERIYLQKGTCALVAAAQTRRDSQHSHDSSPDCLNVLLEHCHTSAYEHAERVELQTAIDFALYCISNRHNPETAEFLMREGANCFAESSTIAIQKSPLACAAEESTSHDLLKWYLEHGVENAAMPGQKQRALDNALIACVTTANSLDATKLLLNKGADVSFSHCEVLRYTIRMNRLPMVKLLLKAKSDLSNMSKSLDLKTYMQHAVLTGSTEMVKLLLNAGADRYNVSLSMQEAAQMNDAKLVKLLLAHGADANTRPRQGTGDKTSLQHAATNGNFEIVKMLPEAGGDINAPRERVCGRSALEGAAEQGFLDMVRFLREMGADVQGRDNQVYRRSVYRAWREGNIVVADMIQDFKKARYGVDDCDSVEEIVDDMDLSELEFGISWKG</sequence>
<dbReference type="SUPFAM" id="SSF48403">
    <property type="entry name" value="Ankyrin repeat"/>
    <property type="match status" value="3"/>
</dbReference>
<feature type="repeat" description="ANK" evidence="1">
    <location>
        <begin position="553"/>
        <end position="585"/>
    </location>
</feature>
<dbReference type="Proteomes" id="UP000799777">
    <property type="component" value="Unassembled WGS sequence"/>
</dbReference>
<keyword evidence="3" id="KW-1185">Reference proteome</keyword>
<organism evidence="2 3">
    <name type="scientific">Setomelanomma holmii</name>
    <dbReference type="NCBI Taxonomy" id="210430"/>
    <lineage>
        <taxon>Eukaryota</taxon>
        <taxon>Fungi</taxon>
        <taxon>Dikarya</taxon>
        <taxon>Ascomycota</taxon>
        <taxon>Pezizomycotina</taxon>
        <taxon>Dothideomycetes</taxon>
        <taxon>Pleosporomycetidae</taxon>
        <taxon>Pleosporales</taxon>
        <taxon>Pleosporineae</taxon>
        <taxon>Phaeosphaeriaceae</taxon>
        <taxon>Setomelanomma</taxon>
    </lineage>
</organism>
<comment type="caution">
    <text evidence="2">The sequence shown here is derived from an EMBL/GenBank/DDBJ whole genome shotgun (WGS) entry which is preliminary data.</text>
</comment>
<reference evidence="2" key="1">
    <citation type="journal article" date="2020" name="Stud. Mycol.">
        <title>101 Dothideomycetes genomes: a test case for predicting lifestyles and emergence of pathogens.</title>
        <authorList>
            <person name="Haridas S."/>
            <person name="Albert R."/>
            <person name="Binder M."/>
            <person name="Bloem J."/>
            <person name="Labutti K."/>
            <person name="Salamov A."/>
            <person name="Andreopoulos B."/>
            <person name="Baker S."/>
            <person name="Barry K."/>
            <person name="Bills G."/>
            <person name="Bluhm B."/>
            <person name="Cannon C."/>
            <person name="Castanera R."/>
            <person name="Culley D."/>
            <person name="Daum C."/>
            <person name="Ezra D."/>
            <person name="Gonzalez J."/>
            <person name="Henrissat B."/>
            <person name="Kuo A."/>
            <person name="Liang C."/>
            <person name="Lipzen A."/>
            <person name="Lutzoni F."/>
            <person name="Magnuson J."/>
            <person name="Mondo S."/>
            <person name="Nolan M."/>
            <person name="Ohm R."/>
            <person name="Pangilinan J."/>
            <person name="Park H.-J."/>
            <person name="Ramirez L."/>
            <person name="Alfaro M."/>
            <person name="Sun H."/>
            <person name="Tritt A."/>
            <person name="Yoshinaga Y."/>
            <person name="Zwiers L.-H."/>
            <person name="Turgeon B."/>
            <person name="Goodwin S."/>
            <person name="Spatafora J."/>
            <person name="Crous P."/>
            <person name="Grigoriev I."/>
        </authorList>
    </citation>
    <scope>NUCLEOTIDE SEQUENCE</scope>
    <source>
        <strain evidence="2">CBS 110217</strain>
    </source>
</reference>
<name>A0A9P4HKX5_9PLEO</name>
<dbReference type="PANTHER" id="PTHR46224:SF64">
    <property type="entry name" value="IQ MOTIF AND ANKYRIN REPEAT DOMAIN-CONTAINING PROTEIN 1"/>
    <property type="match status" value="1"/>
</dbReference>
<dbReference type="OrthoDB" id="539213at2759"/>
<feature type="repeat" description="ANK" evidence="1">
    <location>
        <begin position="79"/>
        <end position="111"/>
    </location>
</feature>
<dbReference type="PROSITE" id="PS50297">
    <property type="entry name" value="ANK_REP_REGION"/>
    <property type="match status" value="3"/>
</dbReference>
<feature type="repeat" description="ANK" evidence="1">
    <location>
        <begin position="589"/>
        <end position="621"/>
    </location>
</feature>
<evidence type="ECO:0000313" key="3">
    <source>
        <dbReference type="Proteomes" id="UP000799777"/>
    </source>
</evidence>
<dbReference type="EMBL" id="ML978159">
    <property type="protein sequence ID" value="KAF2034881.1"/>
    <property type="molecule type" value="Genomic_DNA"/>
</dbReference>
<dbReference type="PROSITE" id="PS50088">
    <property type="entry name" value="ANK_REPEAT"/>
    <property type="match status" value="4"/>
</dbReference>
<dbReference type="AlphaFoldDB" id="A0A9P4HKX5"/>
<feature type="repeat" description="ANK" evidence="1">
    <location>
        <begin position="624"/>
        <end position="656"/>
    </location>
</feature>
<evidence type="ECO:0000313" key="2">
    <source>
        <dbReference type="EMBL" id="KAF2034881.1"/>
    </source>
</evidence>
<dbReference type="Gene3D" id="1.25.40.20">
    <property type="entry name" value="Ankyrin repeat-containing domain"/>
    <property type="match status" value="4"/>
</dbReference>
<dbReference type="PANTHER" id="PTHR46224">
    <property type="entry name" value="ANKYRIN REPEAT FAMILY PROTEIN"/>
    <property type="match status" value="1"/>
</dbReference>